<evidence type="ECO:0000256" key="2">
    <source>
        <dbReference type="SAM" id="SignalP"/>
    </source>
</evidence>
<reference evidence="3 4" key="1">
    <citation type="journal article" date="2015" name="Genome Biol.">
        <title>Comparative genomics of Steinernema reveals deeply conserved gene regulatory networks.</title>
        <authorList>
            <person name="Dillman A.R."/>
            <person name="Macchietto M."/>
            <person name="Porter C.F."/>
            <person name="Rogers A."/>
            <person name="Williams B."/>
            <person name="Antoshechkin I."/>
            <person name="Lee M.M."/>
            <person name="Goodwin Z."/>
            <person name="Lu X."/>
            <person name="Lewis E.E."/>
            <person name="Goodrich-Blair H."/>
            <person name="Stock S.P."/>
            <person name="Adams B.J."/>
            <person name="Sternberg P.W."/>
            <person name="Mortazavi A."/>
        </authorList>
    </citation>
    <scope>NUCLEOTIDE SEQUENCE [LARGE SCALE GENOMIC DNA]</scope>
    <source>
        <strain evidence="3 4">ALL</strain>
    </source>
</reference>
<evidence type="ECO:0000256" key="1">
    <source>
        <dbReference type="SAM" id="MobiDB-lite"/>
    </source>
</evidence>
<feature type="region of interest" description="Disordered" evidence="1">
    <location>
        <begin position="21"/>
        <end position="73"/>
    </location>
</feature>
<comment type="caution">
    <text evidence="3">The sequence shown here is derived from an EMBL/GenBank/DDBJ whole genome shotgun (WGS) entry which is preliminary data.</text>
</comment>
<evidence type="ECO:0000313" key="4">
    <source>
        <dbReference type="Proteomes" id="UP000298663"/>
    </source>
</evidence>
<protein>
    <recommendedName>
        <fullName evidence="5">Secreted protein</fullName>
    </recommendedName>
</protein>
<sequence>MKLFIVLSVFVLLLATVPGKGGVAEVSPLPKEEDVGQLGSASMGEGPPDNGFPPLNFHDGPTSQGSSRLKPVY</sequence>
<gene>
    <name evidence="3" type="ORF">L596_008752</name>
</gene>
<feature type="signal peptide" evidence="2">
    <location>
        <begin position="1"/>
        <end position="19"/>
    </location>
</feature>
<evidence type="ECO:0008006" key="5">
    <source>
        <dbReference type="Google" id="ProtNLM"/>
    </source>
</evidence>
<keyword evidence="4" id="KW-1185">Reference proteome</keyword>
<accession>A0A4U5PDQ3</accession>
<reference evidence="3 4" key="2">
    <citation type="journal article" date="2019" name="G3 (Bethesda)">
        <title>Hybrid Assembly of the Genome of the Entomopathogenic Nematode Steinernema carpocapsae Identifies the X-Chromosome.</title>
        <authorList>
            <person name="Serra L."/>
            <person name="Macchietto M."/>
            <person name="Macias-Munoz A."/>
            <person name="McGill C.J."/>
            <person name="Rodriguez I.M."/>
            <person name="Rodriguez B."/>
            <person name="Murad R."/>
            <person name="Mortazavi A."/>
        </authorList>
    </citation>
    <scope>NUCLEOTIDE SEQUENCE [LARGE SCALE GENOMIC DNA]</scope>
    <source>
        <strain evidence="3 4">ALL</strain>
    </source>
</reference>
<feature type="chain" id="PRO_5020985854" description="Secreted protein" evidence="2">
    <location>
        <begin position="20"/>
        <end position="73"/>
    </location>
</feature>
<dbReference type="AlphaFoldDB" id="A0A4U5PDQ3"/>
<organism evidence="3 4">
    <name type="scientific">Steinernema carpocapsae</name>
    <name type="common">Entomopathogenic nematode</name>
    <dbReference type="NCBI Taxonomy" id="34508"/>
    <lineage>
        <taxon>Eukaryota</taxon>
        <taxon>Metazoa</taxon>
        <taxon>Ecdysozoa</taxon>
        <taxon>Nematoda</taxon>
        <taxon>Chromadorea</taxon>
        <taxon>Rhabditida</taxon>
        <taxon>Tylenchina</taxon>
        <taxon>Panagrolaimomorpha</taxon>
        <taxon>Strongyloidoidea</taxon>
        <taxon>Steinernematidae</taxon>
        <taxon>Steinernema</taxon>
    </lineage>
</organism>
<keyword evidence="2" id="KW-0732">Signal</keyword>
<name>A0A4U5PDQ3_STECR</name>
<evidence type="ECO:0000313" key="3">
    <source>
        <dbReference type="EMBL" id="TKR94476.1"/>
    </source>
</evidence>
<dbReference type="EMBL" id="AZBU02000002">
    <property type="protein sequence ID" value="TKR94476.1"/>
    <property type="molecule type" value="Genomic_DNA"/>
</dbReference>
<dbReference type="Proteomes" id="UP000298663">
    <property type="component" value="Unassembled WGS sequence"/>
</dbReference>
<proteinExistence type="predicted"/>